<dbReference type="RefSeq" id="WP_180306838.1">
    <property type="nucleotide sequence ID" value="NZ_CP058952.1"/>
</dbReference>
<proteinExistence type="predicted"/>
<evidence type="ECO:0000256" key="1">
    <source>
        <dbReference type="SAM" id="MobiDB-lite"/>
    </source>
</evidence>
<dbReference type="KEGG" id="cfon:HZU75_15230"/>
<organism evidence="2 3">
    <name type="scientific">Chitinibacter fontanus</name>
    <dbReference type="NCBI Taxonomy" id="1737446"/>
    <lineage>
        <taxon>Bacteria</taxon>
        <taxon>Pseudomonadati</taxon>
        <taxon>Pseudomonadota</taxon>
        <taxon>Betaproteobacteria</taxon>
        <taxon>Neisseriales</taxon>
        <taxon>Chitinibacteraceae</taxon>
        <taxon>Chitinibacter</taxon>
    </lineage>
</organism>
<dbReference type="EMBL" id="CP058952">
    <property type="protein sequence ID" value="QLI82763.1"/>
    <property type="molecule type" value="Genomic_DNA"/>
</dbReference>
<protein>
    <submittedName>
        <fullName evidence="2">Uncharacterized protein</fullName>
    </submittedName>
</protein>
<dbReference type="Proteomes" id="UP000510822">
    <property type="component" value="Chromosome"/>
</dbReference>
<keyword evidence="3" id="KW-1185">Reference proteome</keyword>
<reference evidence="2 3" key="1">
    <citation type="journal article" date="2016" name="Int. J. Syst. Evol. Microbiol.">
        <title>Chitinibacter fontanus sp. nov., isolated from a spring.</title>
        <authorList>
            <person name="Sheu S.Y."/>
            <person name="Li Y.S."/>
            <person name="Young C.C."/>
            <person name="Chen W.M."/>
        </authorList>
    </citation>
    <scope>NUCLEOTIDE SEQUENCE [LARGE SCALE GENOMIC DNA]</scope>
    <source>
        <strain evidence="2 3">STM-7</strain>
    </source>
</reference>
<gene>
    <name evidence="2" type="ORF">HZU75_15230</name>
</gene>
<name>A0A7D5Z923_9NEIS</name>
<evidence type="ECO:0000313" key="3">
    <source>
        <dbReference type="Proteomes" id="UP000510822"/>
    </source>
</evidence>
<evidence type="ECO:0000313" key="2">
    <source>
        <dbReference type="EMBL" id="QLI82763.1"/>
    </source>
</evidence>
<dbReference type="AlphaFoldDB" id="A0A7D5Z923"/>
<sequence length="113" mass="12431">MLVSTDCPWRRAVREVIGKVLSRSLFELRDGSAQRVLRRLANCRTDGVSRRSGAQGLLGVGQDPPLTRPAGETAGLPRAQQAIHGLQQQNQLGLAVMRRGTFFCCFGQEKQAR</sequence>
<feature type="region of interest" description="Disordered" evidence="1">
    <location>
        <begin position="49"/>
        <end position="73"/>
    </location>
</feature>
<accession>A0A7D5Z923</accession>